<dbReference type="InterPro" id="IPR023578">
    <property type="entry name" value="Ras_GEF_dom_sf"/>
</dbReference>
<evidence type="ECO:0000313" key="5">
    <source>
        <dbReference type="Proteomes" id="UP000010556"/>
    </source>
</evidence>
<name>L5MDC6_MYODS</name>
<protein>
    <submittedName>
        <fullName evidence="4">Ral guanine nucleotide dissociation stimulator</fullName>
    </submittedName>
</protein>
<dbReference type="AlphaFoldDB" id="L5MDC6"/>
<evidence type="ECO:0000259" key="3">
    <source>
        <dbReference type="PROSITE" id="PS50212"/>
    </source>
</evidence>
<evidence type="ECO:0000256" key="1">
    <source>
        <dbReference type="PROSITE-ProRule" id="PRU00135"/>
    </source>
</evidence>
<dbReference type="PANTHER" id="PTHR46793">
    <property type="entry name" value="1700018F24RIK PROTEIN-RELATED-RELATED"/>
    <property type="match status" value="1"/>
</dbReference>
<dbReference type="CDD" id="cd06224">
    <property type="entry name" value="REM"/>
    <property type="match status" value="1"/>
</dbReference>
<dbReference type="PROSITE" id="PS50212">
    <property type="entry name" value="RASGEF_NTER"/>
    <property type="match status" value="1"/>
</dbReference>
<dbReference type="SUPFAM" id="SSF48366">
    <property type="entry name" value="Ras GEF"/>
    <property type="match status" value="1"/>
</dbReference>
<feature type="region of interest" description="Disordered" evidence="2">
    <location>
        <begin position="166"/>
        <end position="195"/>
    </location>
</feature>
<gene>
    <name evidence="4" type="ORF">MDA_GLEAN10009687</name>
</gene>
<dbReference type="Proteomes" id="UP000010556">
    <property type="component" value="Unassembled WGS sequence"/>
</dbReference>
<dbReference type="InterPro" id="IPR000651">
    <property type="entry name" value="Ras-like_Gua-exchang_fac_N"/>
</dbReference>
<accession>L5MDC6</accession>
<evidence type="ECO:0000313" key="4">
    <source>
        <dbReference type="EMBL" id="ELK36260.1"/>
    </source>
</evidence>
<organism evidence="4 5">
    <name type="scientific">Myotis davidii</name>
    <name type="common">David's myotis</name>
    <dbReference type="NCBI Taxonomy" id="225400"/>
    <lineage>
        <taxon>Eukaryota</taxon>
        <taxon>Metazoa</taxon>
        <taxon>Chordata</taxon>
        <taxon>Craniata</taxon>
        <taxon>Vertebrata</taxon>
        <taxon>Euteleostomi</taxon>
        <taxon>Mammalia</taxon>
        <taxon>Eutheria</taxon>
        <taxon>Laurasiatheria</taxon>
        <taxon>Chiroptera</taxon>
        <taxon>Yangochiroptera</taxon>
        <taxon>Vespertilionidae</taxon>
        <taxon>Myotis</taxon>
    </lineage>
</organism>
<dbReference type="PANTHER" id="PTHR46793:SF3">
    <property type="entry name" value="RIKEN CDNA 4930596D02 GENE"/>
    <property type="match status" value="1"/>
</dbReference>
<feature type="domain" description="N-terminal Ras-GEF" evidence="3">
    <location>
        <begin position="60"/>
        <end position="165"/>
    </location>
</feature>
<dbReference type="Gene3D" id="1.20.870.10">
    <property type="entry name" value="Son of sevenless (SoS) protein Chain: S domain 1"/>
    <property type="match status" value="1"/>
</dbReference>
<evidence type="ECO:0000256" key="2">
    <source>
        <dbReference type="SAM" id="MobiDB-lite"/>
    </source>
</evidence>
<dbReference type="EMBL" id="KB101680">
    <property type="protein sequence ID" value="ELK36260.1"/>
    <property type="molecule type" value="Genomic_DNA"/>
</dbReference>
<reference evidence="5" key="1">
    <citation type="journal article" date="2013" name="Science">
        <title>Comparative analysis of bat genomes provides insight into the evolution of flight and immunity.</title>
        <authorList>
            <person name="Zhang G."/>
            <person name="Cowled C."/>
            <person name="Shi Z."/>
            <person name="Huang Z."/>
            <person name="Bishop-Lilly K.A."/>
            <person name="Fang X."/>
            <person name="Wynne J.W."/>
            <person name="Xiong Z."/>
            <person name="Baker M.L."/>
            <person name="Zhao W."/>
            <person name="Tachedjian M."/>
            <person name="Zhu Y."/>
            <person name="Zhou P."/>
            <person name="Jiang X."/>
            <person name="Ng J."/>
            <person name="Yang L."/>
            <person name="Wu L."/>
            <person name="Xiao J."/>
            <person name="Feng Y."/>
            <person name="Chen Y."/>
            <person name="Sun X."/>
            <person name="Zhang Y."/>
            <person name="Marsh G.A."/>
            <person name="Crameri G."/>
            <person name="Broder C.C."/>
            <person name="Frey K.G."/>
            <person name="Wang L.F."/>
            <person name="Wang J."/>
        </authorList>
    </citation>
    <scope>NUCLEOTIDE SEQUENCE [LARGE SCALE GENOMIC DNA]</scope>
</reference>
<feature type="region of interest" description="Disordered" evidence="2">
    <location>
        <begin position="314"/>
        <end position="350"/>
    </location>
</feature>
<proteinExistence type="predicted"/>
<feature type="compositionally biased region" description="Acidic residues" evidence="2">
    <location>
        <begin position="170"/>
        <end position="179"/>
    </location>
</feature>
<dbReference type="GO" id="GO:0005085">
    <property type="term" value="F:guanyl-nucleotide exchange factor activity"/>
    <property type="evidence" value="ECO:0007669"/>
    <property type="project" value="UniProtKB-KW"/>
</dbReference>
<dbReference type="Pfam" id="PF00618">
    <property type="entry name" value="RasGEF_N"/>
    <property type="match status" value="1"/>
</dbReference>
<keyword evidence="5" id="KW-1185">Reference proteome</keyword>
<dbReference type="SMART" id="SM00229">
    <property type="entry name" value="RasGEFN"/>
    <property type="match status" value="1"/>
</dbReference>
<sequence>MSSCWSSCYRGSCSRRPHSGSFSKFWRRWFNPHPRRLWPFSRRSPQGQTASTGNTDKLCMAPTARAHWLAKLVEYLVPAFLGRDPTFVPTFLWNYRAFATTQQVLDLLLTRAIISILGMWLDQFPQDFFQPPDFPGLVTLLAYLELNFPGSALERQAQLLLSELERCEPTEVEGEEDSELESREPTDAEGEEDSGEVMWACGEEMGLGEVMWACGEEMGLGEVMWACGEEMGLGEVMWACGEEMGLGEVMWACGEEMGLGEVMWACGEEMGLGEVMWACGEEMGLGEVMWACGEEMGLGEVMWAGRAGSDHCPHGLQPGKTSWGGPGTGTPWMDRRDVPSLEGTWRQSWG</sequence>
<keyword evidence="1" id="KW-0344">Guanine-nucleotide releasing factor</keyword>